<dbReference type="PANTHER" id="PTHR23292:SF6">
    <property type="entry name" value="FI16602P1-RELATED"/>
    <property type="match status" value="1"/>
</dbReference>
<sequence>AFLPEAERFAVFLNNYCSLFIETIFLAPSNDCSPPPSYTSSITKSTAEGAATTLSFQPCPLPVQGSIQPSHQECVTASYTTDAYPVQMAASTPYPTATVFVTQHPLEAVPKPQFGTTPVTVRCSSCNQIAVTQLVYKDGGLTWLICGALSLTGLLLGCCLIPFCCNSTRDVQHICPNCGWSVGMYKPL</sequence>
<dbReference type="GO" id="GO:0031902">
    <property type="term" value="C:late endosome membrane"/>
    <property type="evidence" value="ECO:0007669"/>
    <property type="project" value="UniProtKB-SubCell"/>
</dbReference>
<dbReference type="OrthoDB" id="5599753at2759"/>
<evidence type="ECO:0000313" key="10">
    <source>
        <dbReference type="EMBL" id="KAF7250137.1"/>
    </source>
</evidence>
<dbReference type="SMART" id="SM00714">
    <property type="entry name" value="LITAF"/>
    <property type="match status" value="1"/>
</dbReference>
<keyword evidence="5" id="KW-0479">Metal-binding</keyword>
<feature type="non-terminal residue" evidence="10">
    <location>
        <position position="1"/>
    </location>
</feature>
<evidence type="ECO:0000256" key="8">
    <source>
        <dbReference type="SAM" id="Phobius"/>
    </source>
</evidence>
<dbReference type="InterPro" id="IPR006629">
    <property type="entry name" value="LITAF"/>
</dbReference>
<dbReference type="PROSITE" id="PS51837">
    <property type="entry name" value="LITAF"/>
    <property type="match status" value="1"/>
</dbReference>
<feature type="transmembrane region" description="Helical" evidence="8">
    <location>
        <begin position="141"/>
        <end position="163"/>
    </location>
</feature>
<evidence type="ECO:0000256" key="7">
    <source>
        <dbReference type="ARBA" id="ARBA00023136"/>
    </source>
</evidence>
<dbReference type="PANTHER" id="PTHR23292">
    <property type="entry name" value="LIPOPOLYSACCHARIDE-INDUCED TUMOR NECROSIS FACTOR-ALPHA FACTOR"/>
    <property type="match status" value="1"/>
</dbReference>
<comment type="similarity">
    <text evidence="4">Belongs to the CDIP1/LITAF family.</text>
</comment>
<evidence type="ECO:0000259" key="9">
    <source>
        <dbReference type="PROSITE" id="PS51837"/>
    </source>
</evidence>
<keyword evidence="7 8" id="KW-0472">Membrane</keyword>
<dbReference type="Pfam" id="PF10601">
    <property type="entry name" value="zf-LITAF-like"/>
    <property type="match status" value="1"/>
</dbReference>
<reference evidence="10" key="1">
    <citation type="submission" date="2019-07" db="EMBL/GenBank/DDBJ databases">
        <title>Annotation for the trematode Paragonimus miyazaki's.</title>
        <authorList>
            <person name="Choi Y.-J."/>
        </authorList>
    </citation>
    <scope>NUCLEOTIDE SEQUENCE</scope>
    <source>
        <strain evidence="10">Japan</strain>
    </source>
</reference>
<dbReference type="InterPro" id="IPR037519">
    <property type="entry name" value="LITAF_fam"/>
</dbReference>
<name>A0A8S9YLC8_9TREM</name>
<dbReference type="Proteomes" id="UP000822476">
    <property type="component" value="Unassembled WGS sequence"/>
</dbReference>
<evidence type="ECO:0000256" key="2">
    <source>
        <dbReference type="ARBA" id="ARBA00004481"/>
    </source>
</evidence>
<comment type="subcellular location">
    <subcellularLocation>
        <location evidence="2">Endosome membrane</location>
        <topology evidence="2">Peripheral membrane protein</topology>
    </subcellularLocation>
    <subcellularLocation>
        <location evidence="1">Late endosome membrane</location>
    </subcellularLocation>
    <subcellularLocation>
        <location evidence="3">Lysosome membrane</location>
        <topology evidence="3">Peripheral membrane protein</topology>
        <orientation evidence="3">Cytoplasmic side</orientation>
    </subcellularLocation>
</comment>
<protein>
    <recommendedName>
        <fullName evidence="9">LITAF domain-containing protein</fullName>
    </recommendedName>
</protein>
<proteinExistence type="inferred from homology"/>
<evidence type="ECO:0000256" key="4">
    <source>
        <dbReference type="ARBA" id="ARBA00005975"/>
    </source>
</evidence>
<feature type="domain" description="LITAF" evidence="9">
    <location>
        <begin position="103"/>
        <end position="187"/>
    </location>
</feature>
<keyword evidence="6" id="KW-0862">Zinc</keyword>
<keyword evidence="8" id="KW-0812">Transmembrane</keyword>
<comment type="caution">
    <text evidence="10">The sequence shown here is derived from an EMBL/GenBank/DDBJ whole genome shotgun (WGS) entry which is preliminary data.</text>
</comment>
<accession>A0A8S9YLC8</accession>
<gene>
    <name evidence="10" type="ORF">EG68_09734</name>
</gene>
<evidence type="ECO:0000256" key="5">
    <source>
        <dbReference type="ARBA" id="ARBA00022723"/>
    </source>
</evidence>
<dbReference type="AlphaFoldDB" id="A0A8S9YLC8"/>
<evidence type="ECO:0000256" key="6">
    <source>
        <dbReference type="ARBA" id="ARBA00022833"/>
    </source>
</evidence>
<evidence type="ECO:0000256" key="3">
    <source>
        <dbReference type="ARBA" id="ARBA00004630"/>
    </source>
</evidence>
<evidence type="ECO:0000313" key="11">
    <source>
        <dbReference type="Proteomes" id="UP000822476"/>
    </source>
</evidence>
<keyword evidence="11" id="KW-1185">Reference proteome</keyword>
<dbReference type="EMBL" id="JTDE01005333">
    <property type="protein sequence ID" value="KAF7250137.1"/>
    <property type="molecule type" value="Genomic_DNA"/>
</dbReference>
<dbReference type="GO" id="GO:0005765">
    <property type="term" value="C:lysosomal membrane"/>
    <property type="evidence" value="ECO:0007669"/>
    <property type="project" value="UniProtKB-SubCell"/>
</dbReference>
<evidence type="ECO:0000256" key="1">
    <source>
        <dbReference type="ARBA" id="ARBA00004414"/>
    </source>
</evidence>
<keyword evidence="8" id="KW-1133">Transmembrane helix</keyword>
<dbReference type="GO" id="GO:0008270">
    <property type="term" value="F:zinc ion binding"/>
    <property type="evidence" value="ECO:0007669"/>
    <property type="project" value="TreeGrafter"/>
</dbReference>
<organism evidence="10 11">
    <name type="scientific">Paragonimus skrjabini miyazakii</name>
    <dbReference type="NCBI Taxonomy" id="59628"/>
    <lineage>
        <taxon>Eukaryota</taxon>
        <taxon>Metazoa</taxon>
        <taxon>Spiralia</taxon>
        <taxon>Lophotrochozoa</taxon>
        <taxon>Platyhelminthes</taxon>
        <taxon>Trematoda</taxon>
        <taxon>Digenea</taxon>
        <taxon>Plagiorchiida</taxon>
        <taxon>Troglotremata</taxon>
        <taxon>Troglotrematidae</taxon>
        <taxon>Paragonimus</taxon>
    </lineage>
</organism>